<reference evidence="7 8" key="1">
    <citation type="submission" date="2015-07" db="EMBL/GenBank/DDBJ databases">
        <title>Whole genome sequence of Thermanaerothrix daxensis DSM 23592.</title>
        <authorList>
            <person name="Hemp J."/>
            <person name="Ward L.M."/>
            <person name="Pace L.A."/>
            <person name="Fischer W.W."/>
        </authorList>
    </citation>
    <scope>NUCLEOTIDE SEQUENCE [LARGE SCALE GENOMIC DNA]</scope>
    <source>
        <strain evidence="7 8">GNS-1</strain>
    </source>
</reference>
<dbReference type="InterPro" id="IPR036371">
    <property type="entry name" value="TPK_B1-bd_sf"/>
</dbReference>
<dbReference type="Pfam" id="PF04265">
    <property type="entry name" value="TPK_B1_binding"/>
    <property type="match status" value="1"/>
</dbReference>
<name>A0A0P6XIJ8_9CHLR</name>
<dbReference type="EC" id="2.7.6.2" evidence="5"/>
<dbReference type="PANTHER" id="PTHR41299:SF1">
    <property type="entry name" value="THIAMINE PYROPHOSPHOKINASE"/>
    <property type="match status" value="1"/>
</dbReference>
<evidence type="ECO:0000259" key="6">
    <source>
        <dbReference type="SMART" id="SM00983"/>
    </source>
</evidence>
<dbReference type="GO" id="GO:0006772">
    <property type="term" value="P:thiamine metabolic process"/>
    <property type="evidence" value="ECO:0007669"/>
    <property type="project" value="UniProtKB-UniRule"/>
</dbReference>
<dbReference type="Gene3D" id="3.40.50.10240">
    <property type="entry name" value="Thiamin pyrophosphokinase, catalytic domain"/>
    <property type="match status" value="1"/>
</dbReference>
<dbReference type="PANTHER" id="PTHR41299">
    <property type="entry name" value="THIAMINE PYROPHOSPHOKINASE"/>
    <property type="match status" value="1"/>
</dbReference>
<dbReference type="InterPro" id="IPR007373">
    <property type="entry name" value="Thiamin_PyroPKinase_B1-bd"/>
</dbReference>
<evidence type="ECO:0000313" key="7">
    <source>
        <dbReference type="EMBL" id="KPL83446.1"/>
    </source>
</evidence>
<dbReference type="AlphaFoldDB" id="A0A0P6XIJ8"/>
<evidence type="ECO:0000313" key="8">
    <source>
        <dbReference type="Proteomes" id="UP000050544"/>
    </source>
</evidence>
<dbReference type="InterPro" id="IPR036759">
    <property type="entry name" value="TPK_catalytic_sf"/>
</dbReference>
<dbReference type="GO" id="GO:0005524">
    <property type="term" value="F:ATP binding"/>
    <property type="evidence" value="ECO:0007669"/>
    <property type="project" value="UniProtKB-KW"/>
</dbReference>
<keyword evidence="4" id="KW-0067">ATP-binding</keyword>
<dbReference type="InterPro" id="IPR007371">
    <property type="entry name" value="TPK_catalytic"/>
</dbReference>
<dbReference type="SUPFAM" id="SSF63862">
    <property type="entry name" value="Thiamin pyrophosphokinase, substrate-binding domain"/>
    <property type="match status" value="1"/>
</dbReference>
<evidence type="ECO:0000256" key="5">
    <source>
        <dbReference type="NCBIfam" id="TIGR01378"/>
    </source>
</evidence>
<dbReference type="GO" id="GO:0004788">
    <property type="term" value="F:thiamine diphosphokinase activity"/>
    <property type="evidence" value="ECO:0007669"/>
    <property type="project" value="UniProtKB-UniRule"/>
</dbReference>
<comment type="caution">
    <text evidence="7">The sequence shown here is derived from an EMBL/GenBank/DDBJ whole genome shotgun (WGS) entry which is preliminary data.</text>
</comment>
<dbReference type="InterPro" id="IPR006282">
    <property type="entry name" value="Thi_PPkinase"/>
</dbReference>
<dbReference type="Proteomes" id="UP000050544">
    <property type="component" value="Unassembled WGS sequence"/>
</dbReference>
<accession>A0A0P6XIJ8</accession>
<keyword evidence="2" id="KW-0547">Nucleotide-binding</keyword>
<dbReference type="STRING" id="869279.SE15_06745"/>
<protein>
    <recommendedName>
        <fullName evidence="5">Thiamine diphosphokinase</fullName>
        <ecNumber evidence="5">2.7.6.2</ecNumber>
    </recommendedName>
</protein>
<keyword evidence="8" id="KW-1185">Reference proteome</keyword>
<dbReference type="GO" id="GO:0009229">
    <property type="term" value="P:thiamine diphosphate biosynthetic process"/>
    <property type="evidence" value="ECO:0007669"/>
    <property type="project" value="InterPro"/>
</dbReference>
<dbReference type="NCBIfam" id="TIGR01378">
    <property type="entry name" value="thi_PPkinase"/>
    <property type="match status" value="1"/>
</dbReference>
<dbReference type="SMART" id="SM00983">
    <property type="entry name" value="TPK_B1_binding"/>
    <property type="match status" value="1"/>
</dbReference>
<dbReference type="EMBL" id="LGKO01000003">
    <property type="protein sequence ID" value="KPL83446.1"/>
    <property type="molecule type" value="Genomic_DNA"/>
</dbReference>
<evidence type="ECO:0000256" key="2">
    <source>
        <dbReference type="ARBA" id="ARBA00022741"/>
    </source>
</evidence>
<gene>
    <name evidence="7" type="ORF">SE15_06745</name>
</gene>
<dbReference type="CDD" id="cd07995">
    <property type="entry name" value="TPK"/>
    <property type="match status" value="1"/>
</dbReference>
<feature type="domain" description="Thiamin pyrophosphokinase thiamin-binding" evidence="6">
    <location>
        <begin position="127"/>
        <end position="201"/>
    </location>
</feature>
<evidence type="ECO:0000256" key="3">
    <source>
        <dbReference type="ARBA" id="ARBA00022777"/>
    </source>
</evidence>
<dbReference type="GO" id="GO:0030975">
    <property type="term" value="F:thiamine binding"/>
    <property type="evidence" value="ECO:0007669"/>
    <property type="project" value="InterPro"/>
</dbReference>
<evidence type="ECO:0000256" key="4">
    <source>
        <dbReference type="ARBA" id="ARBA00022840"/>
    </source>
</evidence>
<evidence type="ECO:0000256" key="1">
    <source>
        <dbReference type="ARBA" id="ARBA00022679"/>
    </source>
</evidence>
<proteinExistence type="predicted"/>
<sequence length="216" mass="23548">MFANGQLERPTAIAAWLQPEDFLVAADGGLAHLLRLGQLPHLLIGDLDSVSAEQLAQMQARGVRIERYPTAKNETDLELALQWVVRAGYTVIRVVAALGGRLDQTLGNIFLLMQPELATCDVRLEDGVQEVFLIRSQATLEGQPGETVSLLPLGGPARGIHTQGLRYPLHGETLYPEHTRGISNELVTPQAHIRLESGLLLCIHTHRPPQILTGGV</sequence>
<organism evidence="7 8">
    <name type="scientific">Thermanaerothrix daxensis</name>
    <dbReference type="NCBI Taxonomy" id="869279"/>
    <lineage>
        <taxon>Bacteria</taxon>
        <taxon>Bacillati</taxon>
        <taxon>Chloroflexota</taxon>
        <taxon>Anaerolineae</taxon>
        <taxon>Anaerolineales</taxon>
        <taxon>Anaerolineaceae</taxon>
        <taxon>Thermanaerothrix</taxon>
    </lineage>
</organism>
<dbReference type="GO" id="GO:0016301">
    <property type="term" value="F:kinase activity"/>
    <property type="evidence" value="ECO:0007669"/>
    <property type="project" value="UniProtKB-KW"/>
</dbReference>
<keyword evidence="3" id="KW-0418">Kinase</keyword>
<keyword evidence="1" id="KW-0808">Transferase</keyword>
<dbReference type="InterPro" id="IPR053149">
    <property type="entry name" value="TPK"/>
</dbReference>
<dbReference type="Pfam" id="PF04263">
    <property type="entry name" value="TPK_catalytic"/>
    <property type="match status" value="1"/>
</dbReference>
<dbReference type="SUPFAM" id="SSF63999">
    <property type="entry name" value="Thiamin pyrophosphokinase, catalytic domain"/>
    <property type="match status" value="1"/>
</dbReference>